<sequence length="445" mass="49093">MLGVNRESRLSSGSVDDLTTAAQAGLFLLAQNNDLQVQIGELNDRVGHQAHELELAAAKYDACWRQRCHAMQEVADVLKENHELQRDLRLANAHIVKLEDDVSKLESRVHVAESALNRLMHNNKTIRPPGRPQTKWSEPESTLSVQNWQALPTMAEPGRDPPNQDDSIHEGNEDPFATEPPSSTLSVGSPHGQDGSKLDGSVSLDELYQKSVAALATQTQQMQEMQLEQAEERDLIASMRQTIAQLKQQVSHLEVMSTPPLDKDGATADSFLPDSATFVRDQSTGIVPAVVTALDTSSTHDLGQANLLVLDKAITLEGMHQLVGQLKAHAPLIWSRSIDSVSSKEPRPVPPSYQVPRQCHAAIACLQDIWPAATEADFMDITDWLHVAFRGTGMHRPLRMRNLSEETAAQVVTTLVPLLQAACHRTVEVTLFDRVHYTTDVVLRC</sequence>
<evidence type="ECO:0000256" key="2">
    <source>
        <dbReference type="SAM" id="MobiDB-lite"/>
    </source>
</evidence>
<feature type="coiled-coil region" evidence="1">
    <location>
        <begin position="213"/>
        <end position="256"/>
    </location>
</feature>
<dbReference type="RefSeq" id="XP_008872815.1">
    <property type="nucleotide sequence ID" value="XM_008874593.1"/>
</dbReference>
<protein>
    <submittedName>
        <fullName evidence="3">Uncharacterized protein</fullName>
    </submittedName>
</protein>
<dbReference type="VEuPathDB" id="FungiDB:H310_08736"/>
<evidence type="ECO:0000313" key="3">
    <source>
        <dbReference type="EMBL" id="ETV98618.1"/>
    </source>
</evidence>
<keyword evidence="1" id="KW-0175">Coiled coil</keyword>
<feature type="region of interest" description="Disordered" evidence="2">
    <location>
        <begin position="120"/>
        <end position="200"/>
    </location>
</feature>
<feature type="compositionally biased region" description="Polar residues" evidence="2">
    <location>
        <begin position="134"/>
        <end position="150"/>
    </location>
</feature>
<dbReference type="GeneID" id="20085786"/>
<dbReference type="EMBL" id="KI913969">
    <property type="protein sequence ID" value="ETV98618.1"/>
    <property type="molecule type" value="Genomic_DNA"/>
</dbReference>
<reference evidence="3" key="1">
    <citation type="submission" date="2013-12" db="EMBL/GenBank/DDBJ databases">
        <title>The Genome Sequence of Aphanomyces invadans NJM9701.</title>
        <authorList>
            <consortium name="The Broad Institute Genomics Platform"/>
            <person name="Russ C."/>
            <person name="Tyler B."/>
            <person name="van West P."/>
            <person name="Dieguez-Uribeondo J."/>
            <person name="Young S.K."/>
            <person name="Zeng Q."/>
            <person name="Gargeya S."/>
            <person name="Fitzgerald M."/>
            <person name="Abouelleil A."/>
            <person name="Alvarado L."/>
            <person name="Chapman S.B."/>
            <person name="Gainer-Dewar J."/>
            <person name="Goldberg J."/>
            <person name="Griggs A."/>
            <person name="Gujja S."/>
            <person name="Hansen M."/>
            <person name="Howarth C."/>
            <person name="Imamovic A."/>
            <person name="Ireland A."/>
            <person name="Larimer J."/>
            <person name="McCowan C."/>
            <person name="Murphy C."/>
            <person name="Pearson M."/>
            <person name="Poon T.W."/>
            <person name="Priest M."/>
            <person name="Roberts A."/>
            <person name="Saif S."/>
            <person name="Shea T."/>
            <person name="Sykes S."/>
            <person name="Wortman J."/>
            <person name="Nusbaum C."/>
            <person name="Birren B."/>
        </authorList>
    </citation>
    <scope>NUCLEOTIDE SEQUENCE [LARGE SCALE GENOMIC DNA]</scope>
    <source>
        <strain evidence="3">NJM9701</strain>
    </source>
</reference>
<proteinExistence type="predicted"/>
<name>A0A024TX66_9STRA</name>
<evidence type="ECO:0000256" key="1">
    <source>
        <dbReference type="SAM" id="Coils"/>
    </source>
</evidence>
<dbReference type="OrthoDB" id="72084at2759"/>
<dbReference type="AlphaFoldDB" id="A0A024TX66"/>
<accession>A0A024TX66</accession>
<gene>
    <name evidence="3" type="ORF">H310_08736</name>
</gene>
<organism evidence="3">
    <name type="scientific">Aphanomyces invadans</name>
    <dbReference type="NCBI Taxonomy" id="157072"/>
    <lineage>
        <taxon>Eukaryota</taxon>
        <taxon>Sar</taxon>
        <taxon>Stramenopiles</taxon>
        <taxon>Oomycota</taxon>
        <taxon>Saprolegniomycetes</taxon>
        <taxon>Saprolegniales</taxon>
        <taxon>Verrucalvaceae</taxon>
        <taxon>Aphanomyces</taxon>
    </lineage>
</organism>